<feature type="signal peptide" evidence="2">
    <location>
        <begin position="1"/>
        <end position="18"/>
    </location>
</feature>
<proteinExistence type="predicted"/>
<protein>
    <submittedName>
        <fullName evidence="3">Ca-activated chloride channel family protein</fullName>
    </submittedName>
</protein>
<feature type="region of interest" description="Disordered" evidence="1">
    <location>
        <begin position="63"/>
        <end position="156"/>
    </location>
</feature>
<evidence type="ECO:0000256" key="2">
    <source>
        <dbReference type="SAM" id="SignalP"/>
    </source>
</evidence>
<accession>A0A1G8ZUG4</accession>
<feature type="chain" id="PRO_5011466872" evidence="2">
    <location>
        <begin position="19"/>
        <end position="195"/>
    </location>
</feature>
<sequence length="195" mass="22520">MKFFLFAVAFFASLSAWAQNVDASFHAAANQYINGNKQEALATVETALRRYPDDAKLNALYNKLQDENQQDQQQQQQQGDQKQEDQENQQNQPQQQQQGQQQEQQEGEQQEKPSEEQSGKDPQQQEEQPQEGEEGDDEKEASQAAPINQEQLDKLNISEEKARMILDAMRDSEIQYLQQKKHRNSKGIDPNKPDW</sequence>
<keyword evidence="2" id="KW-0732">Signal</keyword>
<dbReference type="Proteomes" id="UP000198510">
    <property type="component" value="Unassembled WGS sequence"/>
</dbReference>
<evidence type="ECO:0000313" key="3">
    <source>
        <dbReference type="EMBL" id="SDK17995.1"/>
    </source>
</evidence>
<dbReference type="AlphaFoldDB" id="A0A1G8ZUG4"/>
<dbReference type="EMBL" id="FNFO01000002">
    <property type="protein sequence ID" value="SDK17995.1"/>
    <property type="molecule type" value="Genomic_DNA"/>
</dbReference>
<feature type="compositionally biased region" description="Basic and acidic residues" evidence="1">
    <location>
        <begin position="109"/>
        <end position="119"/>
    </location>
</feature>
<evidence type="ECO:0000256" key="1">
    <source>
        <dbReference type="SAM" id="MobiDB-lite"/>
    </source>
</evidence>
<feature type="compositionally biased region" description="Low complexity" evidence="1">
    <location>
        <begin position="70"/>
        <end position="80"/>
    </location>
</feature>
<reference evidence="3 4" key="1">
    <citation type="submission" date="2016-10" db="EMBL/GenBank/DDBJ databases">
        <authorList>
            <person name="de Groot N.N."/>
        </authorList>
    </citation>
    <scope>NUCLEOTIDE SEQUENCE [LARGE SCALE GENOMIC DNA]</scope>
    <source>
        <strain evidence="3 4">DSM 25186</strain>
    </source>
</reference>
<feature type="compositionally biased region" description="Low complexity" evidence="1">
    <location>
        <begin position="88"/>
        <end position="104"/>
    </location>
</feature>
<name>A0A1G8ZUG4_9BACT</name>
<dbReference type="STRING" id="1075417.SAMN05421823_10275"/>
<dbReference type="RefSeq" id="WP_089679358.1">
    <property type="nucleotide sequence ID" value="NZ_FNFO01000002.1"/>
</dbReference>
<gene>
    <name evidence="3" type="ORF">SAMN05421823_10275</name>
</gene>
<evidence type="ECO:0000313" key="4">
    <source>
        <dbReference type="Proteomes" id="UP000198510"/>
    </source>
</evidence>
<dbReference type="OrthoDB" id="983202at2"/>
<keyword evidence="4" id="KW-1185">Reference proteome</keyword>
<organism evidence="3 4">
    <name type="scientific">Catalinimonas alkaloidigena</name>
    <dbReference type="NCBI Taxonomy" id="1075417"/>
    <lineage>
        <taxon>Bacteria</taxon>
        <taxon>Pseudomonadati</taxon>
        <taxon>Bacteroidota</taxon>
        <taxon>Cytophagia</taxon>
        <taxon>Cytophagales</taxon>
        <taxon>Catalimonadaceae</taxon>
        <taxon>Catalinimonas</taxon>
    </lineage>
</organism>
<feature type="compositionally biased region" description="Acidic residues" evidence="1">
    <location>
        <begin position="128"/>
        <end position="139"/>
    </location>
</feature>